<dbReference type="InterPro" id="IPR036365">
    <property type="entry name" value="PGBD-like_sf"/>
</dbReference>
<dbReference type="InterPro" id="IPR002477">
    <property type="entry name" value="Peptidoglycan-bd-like"/>
</dbReference>
<proteinExistence type="predicted"/>
<dbReference type="GO" id="GO:0019867">
    <property type="term" value="C:outer membrane"/>
    <property type="evidence" value="ECO:0007669"/>
    <property type="project" value="InterPro"/>
</dbReference>
<dbReference type="PANTHER" id="PTHR39160">
    <property type="entry name" value="CELL WALL-BINDING PROTEIN YOCH"/>
    <property type="match status" value="1"/>
</dbReference>
<dbReference type="SUPFAM" id="SSF47090">
    <property type="entry name" value="PGBD-like"/>
    <property type="match status" value="1"/>
</dbReference>
<evidence type="ECO:0000313" key="5">
    <source>
        <dbReference type="EMBL" id="VBB07647.1"/>
    </source>
</evidence>
<dbReference type="AlphaFoldDB" id="A0A498R9L3"/>
<organism evidence="5 6">
    <name type="scientific">Lucifera butyrica</name>
    <dbReference type="NCBI Taxonomy" id="1351585"/>
    <lineage>
        <taxon>Bacteria</taxon>
        <taxon>Bacillati</taxon>
        <taxon>Bacillota</taxon>
        <taxon>Negativicutes</taxon>
        <taxon>Veillonellales</taxon>
        <taxon>Veillonellaceae</taxon>
        <taxon>Lucifera</taxon>
    </lineage>
</organism>
<keyword evidence="6" id="KW-1185">Reference proteome</keyword>
<dbReference type="RefSeq" id="WP_243638733.1">
    <property type="nucleotide sequence ID" value="NZ_UPPP01000078.1"/>
</dbReference>
<protein>
    <recommendedName>
        <fullName evidence="7">3D domain-containing protein</fullName>
    </recommendedName>
</protein>
<dbReference type="InterPro" id="IPR036366">
    <property type="entry name" value="PGBDSf"/>
</dbReference>
<dbReference type="SUPFAM" id="SSF50685">
    <property type="entry name" value="Barwin-like endoglucanases"/>
    <property type="match status" value="1"/>
</dbReference>
<feature type="domain" description="3D" evidence="4">
    <location>
        <begin position="181"/>
        <end position="239"/>
    </location>
</feature>
<evidence type="ECO:0000256" key="1">
    <source>
        <dbReference type="ARBA" id="ARBA00022729"/>
    </source>
</evidence>
<dbReference type="Gene3D" id="1.10.101.10">
    <property type="entry name" value="PGBD-like superfamily/PGBD"/>
    <property type="match status" value="1"/>
</dbReference>
<evidence type="ECO:0000313" key="6">
    <source>
        <dbReference type="Proteomes" id="UP000277811"/>
    </source>
</evidence>
<dbReference type="Gene3D" id="2.40.40.10">
    <property type="entry name" value="RlpA-like domain"/>
    <property type="match status" value="1"/>
</dbReference>
<dbReference type="Pfam" id="PF06725">
    <property type="entry name" value="3D"/>
    <property type="match status" value="1"/>
</dbReference>
<dbReference type="InterPro" id="IPR051933">
    <property type="entry name" value="Resuscitation_pf_RpfB"/>
</dbReference>
<name>A0A498R9L3_9FIRM</name>
<dbReference type="PANTHER" id="PTHR39160:SF4">
    <property type="entry name" value="RESUSCITATION-PROMOTING FACTOR RPFB"/>
    <property type="match status" value="1"/>
</dbReference>
<dbReference type="Pfam" id="PF01471">
    <property type="entry name" value="PG_binding_1"/>
    <property type="match status" value="1"/>
</dbReference>
<dbReference type="GO" id="GO:0004553">
    <property type="term" value="F:hydrolase activity, hydrolyzing O-glycosyl compounds"/>
    <property type="evidence" value="ECO:0007669"/>
    <property type="project" value="InterPro"/>
</dbReference>
<evidence type="ECO:0008006" key="7">
    <source>
        <dbReference type="Google" id="ProtNLM"/>
    </source>
</evidence>
<sequence>MLSKKYAIVAFLVFSVVSYRPATAHASFFLFNIIQGIFSGGHQRAAQNQHPATIVYGMRGKDIFTIQQYLIKAKYLAGMPDGKYGYQTLRAVIQFQRDSGLPVNGVIDEKTRTALKNFRGTRPKAVPVVPHNKPTYSRPRNNNENPSYLYTIPVIATAYTANDEGCTGITYSGHRLRRGLVAVDPDVIPLGTRLYVPGYGVAVADDIGGAIQGNRIDLAMDSLKEAFGWGRRQVTVYVLSKA</sequence>
<feature type="chain" id="PRO_5038968186" description="3D domain-containing protein" evidence="2">
    <location>
        <begin position="25"/>
        <end position="242"/>
    </location>
</feature>
<dbReference type="GO" id="GO:0009254">
    <property type="term" value="P:peptidoglycan turnover"/>
    <property type="evidence" value="ECO:0007669"/>
    <property type="project" value="InterPro"/>
</dbReference>
<dbReference type="InterPro" id="IPR036908">
    <property type="entry name" value="RlpA-like_sf"/>
</dbReference>
<evidence type="ECO:0000256" key="2">
    <source>
        <dbReference type="SAM" id="SignalP"/>
    </source>
</evidence>
<gene>
    <name evidence="5" type="ORF">LUCI_2912</name>
</gene>
<feature type="signal peptide" evidence="2">
    <location>
        <begin position="1"/>
        <end position="24"/>
    </location>
</feature>
<dbReference type="InterPro" id="IPR010611">
    <property type="entry name" value="3D_dom"/>
</dbReference>
<evidence type="ECO:0000259" key="3">
    <source>
        <dbReference type="Pfam" id="PF01471"/>
    </source>
</evidence>
<dbReference type="CDD" id="cd22786">
    <property type="entry name" value="DPBB_YuiC-like"/>
    <property type="match status" value="1"/>
</dbReference>
<evidence type="ECO:0000259" key="4">
    <source>
        <dbReference type="Pfam" id="PF06725"/>
    </source>
</evidence>
<reference evidence="5 6" key="1">
    <citation type="submission" date="2018-06" db="EMBL/GenBank/DDBJ databases">
        <authorList>
            <person name="Strepis N."/>
        </authorList>
    </citation>
    <scope>NUCLEOTIDE SEQUENCE [LARGE SCALE GENOMIC DNA]</scope>
    <source>
        <strain evidence="5">LUCI</strain>
    </source>
</reference>
<keyword evidence="1 2" id="KW-0732">Signal</keyword>
<dbReference type="Proteomes" id="UP000277811">
    <property type="component" value="Unassembled WGS sequence"/>
</dbReference>
<dbReference type="EMBL" id="UPPP01000078">
    <property type="protein sequence ID" value="VBB07647.1"/>
    <property type="molecule type" value="Genomic_DNA"/>
</dbReference>
<feature type="domain" description="Peptidoglycan binding-like" evidence="3">
    <location>
        <begin position="59"/>
        <end position="115"/>
    </location>
</feature>
<accession>A0A498R9L3</accession>